<dbReference type="EMBL" id="WNTK01000004">
    <property type="protein sequence ID" value="KAG9486222.1"/>
    <property type="molecule type" value="Genomic_DNA"/>
</dbReference>
<dbReference type="Proteomes" id="UP000770717">
    <property type="component" value="Unassembled WGS sequence"/>
</dbReference>
<dbReference type="OrthoDB" id="10250105at2759"/>
<dbReference type="Pfam" id="PF03099">
    <property type="entry name" value="BPL_LplA_LipB"/>
    <property type="match status" value="1"/>
</dbReference>
<reference evidence="2" key="1">
    <citation type="thesis" date="2020" institute="ProQuest LLC" country="789 East Eisenhower Parkway, Ann Arbor, MI, USA">
        <title>Comparative Genomics and Chromosome Evolution.</title>
        <authorList>
            <person name="Mudd A.B."/>
        </authorList>
    </citation>
    <scope>NUCLEOTIDE SEQUENCE</scope>
    <source>
        <strain evidence="2">HN-11 Male</strain>
        <tissue evidence="2">Kidney and liver</tissue>
    </source>
</reference>
<dbReference type="InterPro" id="IPR003142">
    <property type="entry name" value="BPL_C"/>
</dbReference>
<dbReference type="Pfam" id="PF02237">
    <property type="entry name" value="BPL_C"/>
    <property type="match status" value="1"/>
</dbReference>
<gene>
    <name evidence="2" type="ORF">GDO78_009013</name>
</gene>
<dbReference type="InterPro" id="IPR004143">
    <property type="entry name" value="BPL_LPL_catalytic"/>
</dbReference>
<dbReference type="PROSITE" id="PS51733">
    <property type="entry name" value="BPL_LPL_CATALYTIC"/>
    <property type="match status" value="1"/>
</dbReference>
<organism evidence="2 3">
    <name type="scientific">Eleutherodactylus coqui</name>
    <name type="common">Puerto Rican coqui</name>
    <dbReference type="NCBI Taxonomy" id="57060"/>
    <lineage>
        <taxon>Eukaryota</taxon>
        <taxon>Metazoa</taxon>
        <taxon>Chordata</taxon>
        <taxon>Craniata</taxon>
        <taxon>Vertebrata</taxon>
        <taxon>Euteleostomi</taxon>
        <taxon>Amphibia</taxon>
        <taxon>Batrachia</taxon>
        <taxon>Anura</taxon>
        <taxon>Neobatrachia</taxon>
        <taxon>Hyloidea</taxon>
        <taxon>Eleutherodactylidae</taxon>
        <taxon>Eleutherodactylinae</taxon>
        <taxon>Eleutherodactylus</taxon>
        <taxon>Eleutherodactylus</taxon>
    </lineage>
</organism>
<feature type="domain" description="BPL/LPL catalytic" evidence="1">
    <location>
        <begin position="1"/>
        <end position="131"/>
    </location>
</feature>
<dbReference type="GO" id="GO:0005737">
    <property type="term" value="C:cytoplasm"/>
    <property type="evidence" value="ECO:0007669"/>
    <property type="project" value="TreeGrafter"/>
</dbReference>
<protein>
    <recommendedName>
        <fullName evidence="1">BPL/LPL catalytic domain-containing protein</fullName>
    </recommendedName>
</protein>
<sequence>MTLLVSIPLSSPLGQRIAFVQHLMSMAVVEAVRTLPGYEDIELKVKWPNDIYYSNLMKLGGVLVNSTLMGKTFHILIGCGFNVANSNPTICINDLICEHNKRYNGRLPALRVDTLIGRSVTALERLIHVFQKEGPDGVLPSYYKYWVHSGQQIRLGGEDGPLAWIVGVDDSGFLQILQEGKDVVTVHPDGNSFDMIRNLIIPKHS</sequence>
<evidence type="ECO:0000259" key="1">
    <source>
        <dbReference type="PROSITE" id="PS51733"/>
    </source>
</evidence>
<evidence type="ECO:0000313" key="3">
    <source>
        <dbReference type="Proteomes" id="UP000770717"/>
    </source>
</evidence>
<dbReference type="Gene3D" id="3.30.930.10">
    <property type="entry name" value="Bira Bifunctional Protein, Domain 2"/>
    <property type="match status" value="1"/>
</dbReference>
<dbReference type="GO" id="GO:0004077">
    <property type="term" value="F:biotin--[biotin carboxyl-carrier protein] ligase activity"/>
    <property type="evidence" value="ECO:0007669"/>
    <property type="project" value="TreeGrafter"/>
</dbReference>
<keyword evidence="3" id="KW-1185">Reference proteome</keyword>
<dbReference type="AlphaFoldDB" id="A0A8J6FDU6"/>
<dbReference type="InterPro" id="IPR045864">
    <property type="entry name" value="aa-tRNA-synth_II/BPL/LPL"/>
</dbReference>
<name>A0A8J6FDU6_ELECQ</name>
<dbReference type="PANTHER" id="PTHR12835">
    <property type="entry name" value="BIOTIN PROTEIN LIGASE"/>
    <property type="match status" value="1"/>
</dbReference>
<dbReference type="SUPFAM" id="SSF55681">
    <property type="entry name" value="Class II aaRS and biotin synthetases"/>
    <property type="match status" value="1"/>
</dbReference>
<dbReference type="PANTHER" id="PTHR12835:SF5">
    <property type="entry name" value="BIOTIN--PROTEIN LIGASE"/>
    <property type="match status" value="1"/>
</dbReference>
<accession>A0A8J6FDU6</accession>
<proteinExistence type="predicted"/>
<evidence type="ECO:0000313" key="2">
    <source>
        <dbReference type="EMBL" id="KAG9486222.1"/>
    </source>
</evidence>
<comment type="caution">
    <text evidence="2">The sequence shown here is derived from an EMBL/GenBank/DDBJ whole genome shotgun (WGS) entry which is preliminary data.</text>
</comment>